<dbReference type="HOGENOM" id="CLU_091705_6_0_4"/>
<dbReference type="Pfam" id="PF07963">
    <property type="entry name" value="N_methyl"/>
    <property type="match status" value="1"/>
</dbReference>
<gene>
    <name evidence="3" type="ordered locus">Slit_2167</name>
</gene>
<sequence>MKFQNGFTLIELMVVVVIAGVIAAIAYPSYLQYLTRNNRSAAESYMLGVANKEEQYVLDVRQYFSAPTTSAGCSNILAGAALTSIGITPPASVSKNYSIDICANSAATPATYLITATPTGTQLANDTKCGSLTLKQDGTKGMSTASPVTSCW</sequence>
<evidence type="ECO:0000313" key="4">
    <source>
        <dbReference type="Proteomes" id="UP000001625"/>
    </source>
</evidence>
<dbReference type="EMBL" id="CP001965">
    <property type="protein sequence ID" value="ADE12395.1"/>
    <property type="molecule type" value="Genomic_DNA"/>
</dbReference>
<dbReference type="PRINTS" id="PR00813">
    <property type="entry name" value="BCTERIALGSPG"/>
</dbReference>
<dbReference type="GO" id="GO:0015628">
    <property type="term" value="P:protein secretion by the type II secretion system"/>
    <property type="evidence" value="ECO:0007669"/>
    <property type="project" value="InterPro"/>
</dbReference>
<keyword evidence="4" id="KW-1185">Reference proteome</keyword>
<evidence type="ECO:0000256" key="2">
    <source>
        <dbReference type="SAM" id="Phobius"/>
    </source>
</evidence>
<evidence type="ECO:0000313" key="3">
    <source>
        <dbReference type="EMBL" id="ADE12395.1"/>
    </source>
</evidence>
<keyword evidence="2" id="KW-0472">Membrane</keyword>
<dbReference type="GO" id="GO:0043683">
    <property type="term" value="P:type IV pilus assembly"/>
    <property type="evidence" value="ECO:0007669"/>
    <property type="project" value="InterPro"/>
</dbReference>
<proteinExistence type="predicted"/>
<dbReference type="Pfam" id="PF16732">
    <property type="entry name" value="ComP_DUS"/>
    <property type="match status" value="1"/>
</dbReference>
<accession>D5CUK8</accession>
<evidence type="ECO:0000256" key="1">
    <source>
        <dbReference type="ARBA" id="ARBA00022481"/>
    </source>
</evidence>
<dbReference type="OrthoDB" id="8592370at2"/>
<dbReference type="Gene3D" id="3.30.700.10">
    <property type="entry name" value="Glycoprotein, Type 4 Pilin"/>
    <property type="match status" value="1"/>
</dbReference>
<dbReference type="STRING" id="580332.Slit_2167"/>
<dbReference type="InterPro" id="IPR031982">
    <property type="entry name" value="PilE-like"/>
</dbReference>
<dbReference type="AlphaFoldDB" id="D5CUK8"/>
<dbReference type="eggNOG" id="COG4968">
    <property type="taxonomic scope" value="Bacteria"/>
</dbReference>
<dbReference type="GO" id="GO:0015627">
    <property type="term" value="C:type II protein secretion system complex"/>
    <property type="evidence" value="ECO:0007669"/>
    <property type="project" value="InterPro"/>
</dbReference>
<protein>
    <submittedName>
        <fullName evidence="3">Putative type 4 fimbrial biogenesis transmembrane protein</fullName>
    </submittedName>
</protein>
<dbReference type="InterPro" id="IPR012902">
    <property type="entry name" value="N_methyl_site"/>
</dbReference>
<dbReference type="SUPFAM" id="SSF54523">
    <property type="entry name" value="Pili subunits"/>
    <property type="match status" value="1"/>
</dbReference>
<dbReference type="RefSeq" id="WP_013030293.1">
    <property type="nucleotide sequence ID" value="NC_013959.1"/>
</dbReference>
<name>D5CUK8_SIDLE</name>
<dbReference type="InterPro" id="IPR000983">
    <property type="entry name" value="Bac_GSPG_pilin"/>
</dbReference>
<dbReference type="KEGG" id="slt:Slit_2167"/>
<feature type="transmembrane region" description="Helical" evidence="2">
    <location>
        <begin position="6"/>
        <end position="30"/>
    </location>
</feature>
<dbReference type="Proteomes" id="UP000001625">
    <property type="component" value="Chromosome"/>
</dbReference>
<dbReference type="InterPro" id="IPR045584">
    <property type="entry name" value="Pilin-like"/>
</dbReference>
<reference evidence="3 4" key="1">
    <citation type="submission" date="2010-03" db="EMBL/GenBank/DDBJ databases">
        <title>Complete sequence of Sideroxydans lithotrophicus ES-1.</title>
        <authorList>
            <consortium name="US DOE Joint Genome Institute"/>
            <person name="Lucas S."/>
            <person name="Copeland A."/>
            <person name="Lapidus A."/>
            <person name="Cheng J.-F."/>
            <person name="Bruce D."/>
            <person name="Goodwin L."/>
            <person name="Pitluck S."/>
            <person name="Munk A.C."/>
            <person name="Detter J.C."/>
            <person name="Han C."/>
            <person name="Tapia R."/>
            <person name="Larimer F."/>
            <person name="Land M."/>
            <person name="Hauser L."/>
            <person name="Kyrpides N."/>
            <person name="Ivanova N."/>
            <person name="Emerson D."/>
            <person name="Woyke T."/>
        </authorList>
    </citation>
    <scope>NUCLEOTIDE SEQUENCE [LARGE SCALE GENOMIC DNA]</scope>
    <source>
        <strain evidence="3 4">ES-1</strain>
    </source>
</reference>
<dbReference type="NCBIfam" id="TIGR02532">
    <property type="entry name" value="IV_pilin_GFxxxE"/>
    <property type="match status" value="1"/>
</dbReference>
<organism evidence="3 4">
    <name type="scientific">Sideroxydans lithotrophicus (strain ES-1)</name>
    <dbReference type="NCBI Taxonomy" id="580332"/>
    <lineage>
        <taxon>Bacteria</taxon>
        <taxon>Pseudomonadati</taxon>
        <taxon>Pseudomonadota</taxon>
        <taxon>Betaproteobacteria</taxon>
        <taxon>Nitrosomonadales</taxon>
        <taxon>Gallionellaceae</taxon>
        <taxon>Sideroxydans</taxon>
    </lineage>
</organism>
<keyword evidence="1" id="KW-0488">Methylation</keyword>
<keyword evidence="2" id="KW-1133">Transmembrane helix</keyword>
<keyword evidence="2 3" id="KW-0812">Transmembrane</keyword>